<dbReference type="Gene3D" id="3.40.50.1820">
    <property type="entry name" value="alpha/beta hydrolase"/>
    <property type="match status" value="1"/>
</dbReference>
<dbReference type="GO" id="GO:0004301">
    <property type="term" value="F:epoxide hydrolase activity"/>
    <property type="evidence" value="ECO:0007669"/>
    <property type="project" value="TreeGrafter"/>
</dbReference>
<dbReference type="InterPro" id="IPR029058">
    <property type="entry name" value="AB_hydrolase_fold"/>
</dbReference>
<dbReference type="Pfam" id="PF00561">
    <property type="entry name" value="Abhydrolase_1"/>
    <property type="match status" value="1"/>
</dbReference>
<gene>
    <name evidence="3" type="ORF">E0H45_21350</name>
</gene>
<organism evidence="3 4">
    <name type="scientific">Kribbella soli</name>
    <dbReference type="NCBI Taxonomy" id="1124743"/>
    <lineage>
        <taxon>Bacteria</taxon>
        <taxon>Bacillati</taxon>
        <taxon>Actinomycetota</taxon>
        <taxon>Actinomycetes</taxon>
        <taxon>Propionibacteriales</taxon>
        <taxon>Kribbellaceae</taxon>
        <taxon>Kribbella</taxon>
    </lineage>
</organism>
<keyword evidence="1 3" id="KW-0378">Hydrolase</keyword>
<dbReference type="EMBL" id="SJJZ01000002">
    <property type="protein sequence ID" value="TCC08430.1"/>
    <property type="molecule type" value="Genomic_DNA"/>
</dbReference>
<dbReference type="OrthoDB" id="812569at2"/>
<evidence type="ECO:0000313" key="4">
    <source>
        <dbReference type="Proteomes" id="UP000292346"/>
    </source>
</evidence>
<dbReference type="InterPro" id="IPR000073">
    <property type="entry name" value="AB_hydrolase_1"/>
</dbReference>
<sequence>MPPTSPRSIRSLWNECGEPMTSFQTVSAGGLEVFYREAGKPGAPKLLLLGGFPSSSHQFRNLMPALADRFHLVSIDYPGFGNTEMPDPAEWDYTFDHLAEIVDEAMLAIDFTGPMGLYMQDYGGQIGNRLISLHPDWLQWQVIQNSNIYEEGFTEIWDGIRRVLWVDRNPQTEAPLEALVEPETVKAIYLTGHPDPTKISPDNWNLDLHFLARPNARRVHLDLFYDYRTNAAQYPAWQRRLRRDQPKTLIFWGRGDIFFTPAGGEAYLRDLPDAKLVRLDSGHFATEDCLHEIVDGINSFYDEIVK</sequence>
<evidence type="ECO:0000256" key="1">
    <source>
        <dbReference type="ARBA" id="ARBA00022801"/>
    </source>
</evidence>
<proteinExistence type="predicted"/>
<protein>
    <submittedName>
        <fullName evidence="3">Alpha/beta fold hydrolase</fullName>
    </submittedName>
</protein>
<reference evidence="3 4" key="1">
    <citation type="submission" date="2019-02" db="EMBL/GenBank/DDBJ databases">
        <title>Kribbella capetownensis sp. nov. and Kribbella speibonae sp. nov., isolated from soil.</title>
        <authorList>
            <person name="Curtis S.M."/>
            <person name="Norton I."/>
            <person name="Everest G.J."/>
            <person name="Meyers P.R."/>
        </authorList>
    </citation>
    <scope>NUCLEOTIDE SEQUENCE [LARGE SCALE GENOMIC DNA]</scope>
    <source>
        <strain evidence="3 4">KCTC 29219</strain>
    </source>
</reference>
<dbReference type="AlphaFoldDB" id="A0A4R0HG15"/>
<comment type="caution">
    <text evidence="3">The sequence shown here is derived from an EMBL/GenBank/DDBJ whole genome shotgun (WGS) entry which is preliminary data.</text>
</comment>
<keyword evidence="4" id="KW-1185">Reference proteome</keyword>
<feature type="domain" description="AB hydrolase-1" evidence="2">
    <location>
        <begin position="46"/>
        <end position="285"/>
    </location>
</feature>
<evidence type="ECO:0000313" key="3">
    <source>
        <dbReference type="EMBL" id="TCC08430.1"/>
    </source>
</evidence>
<dbReference type="Proteomes" id="UP000292346">
    <property type="component" value="Unassembled WGS sequence"/>
</dbReference>
<evidence type="ECO:0000259" key="2">
    <source>
        <dbReference type="Pfam" id="PF00561"/>
    </source>
</evidence>
<dbReference type="InterPro" id="IPR051340">
    <property type="entry name" value="Haloalkane_dehalogenase"/>
</dbReference>
<dbReference type="PANTHER" id="PTHR42977:SF3">
    <property type="entry name" value="AB HYDROLASE-1 DOMAIN-CONTAINING PROTEIN"/>
    <property type="match status" value="1"/>
</dbReference>
<dbReference type="PANTHER" id="PTHR42977">
    <property type="entry name" value="HYDROLASE-RELATED"/>
    <property type="match status" value="1"/>
</dbReference>
<name>A0A4R0HG15_9ACTN</name>
<dbReference type="SUPFAM" id="SSF53474">
    <property type="entry name" value="alpha/beta-Hydrolases"/>
    <property type="match status" value="1"/>
</dbReference>
<accession>A0A4R0HG15</accession>